<gene>
    <name evidence="1" type="ORF">EDC16_102109</name>
</gene>
<accession>A0A4R3YBS1</accession>
<dbReference type="AlphaFoldDB" id="A0A4R3YBS1"/>
<name>A0A4R3YBS1_9PAST</name>
<reference evidence="1 2" key="1">
    <citation type="submission" date="2019-03" db="EMBL/GenBank/DDBJ databases">
        <title>Genomic Encyclopedia of Type Strains, Phase IV (KMG-IV): sequencing the most valuable type-strain genomes for metagenomic binning, comparative biology and taxonomic classification.</title>
        <authorList>
            <person name="Goeker M."/>
        </authorList>
    </citation>
    <scope>NUCLEOTIDE SEQUENCE [LARGE SCALE GENOMIC DNA]</scope>
    <source>
        <strain evidence="1 2">DSM 28140</strain>
    </source>
</reference>
<evidence type="ECO:0000313" key="2">
    <source>
        <dbReference type="Proteomes" id="UP000294619"/>
    </source>
</evidence>
<organism evidence="1 2">
    <name type="scientific">Testudinibacter aquarius</name>
    <dbReference type="NCBI Taxonomy" id="1524974"/>
    <lineage>
        <taxon>Bacteria</taxon>
        <taxon>Pseudomonadati</taxon>
        <taxon>Pseudomonadota</taxon>
        <taxon>Gammaproteobacteria</taxon>
        <taxon>Pasteurellales</taxon>
        <taxon>Pasteurellaceae</taxon>
        <taxon>Testudinibacter</taxon>
    </lineage>
</organism>
<dbReference type="Proteomes" id="UP000294619">
    <property type="component" value="Unassembled WGS sequence"/>
</dbReference>
<dbReference type="EMBL" id="SMCP01000002">
    <property type="protein sequence ID" value="TCV89232.1"/>
    <property type="molecule type" value="Genomic_DNA"/>
</dbReference>
<comment type="caution">
    <text evidence="1">The sequence shown here is derived from an EMBL/GenBank/DDBJ whole genome shotgun (WGS) entry which is preliminary data.</text>
</comment>
<evidence type="ECO:0000313" key="1">
    <source>
        <dbReference type="EMBL" id="TCV89232.1"/>
    </source>
</evidence>
<proteinExistence type="predicted"/>
<protein>
    <submittedName>
        <fullName evidence="1">Uncharacterized protein</fullName>
    </submittedName>
</protein>
<sequence length="70" mass="7556">MNLNAVKLFTAVVQQGSLSPDIKLHILASNRKLDLLTDSIGLNQAMPATNTARPWVTAIRCDFTAAYSAP</sequence>